<protein>
    <submittedName>
        <fullName evidence="2">Uncharacterized protein</fullName>
    </submittedName>
</protein>
<feature type="compositionally biased region" description="Low complexity" evidence="1">
    <location>
        <begin position="94"/>
        <end position="112"/>
    </location>
</feature>
<proteinExistence type="predicted"/>
<organism evidence="2">
    <name type="scientific">Notodromas monacha</name>
    <dbReference type="NCBI Taxonomy" id="399045"/>
    <lineage>
        <taxon>Eukaryota</taxon>
        <taxon>Metazoa</taxon>
        <taxon>Ecdysozoa</taxon>
        <taxon>Arthropoda</taxon>
        <taxon>Crustacea</taxon>
        <taxon>Oligostraca</taxon>
        <taxon>Ostracoda</taxon>
        <taxon>Podocopa</taxon>
        <taxon>Podocopida</taxon>
        <taxon>Cypridocopina</taxon>
        <taxon>Cypridoidea</taxon>
        <taxon>Cyprididae</taxon>
        <taxon>Notodromas</taxon>
    </lineage>
</organism>
<evidence type="ECO:0000256" key="1">
    <source>
        <dbReference type="SAM" id="MobiDB-lite"/>
    </source>
</evidence>
<evidence type="ECO:0000313" key="2">
    <source>
        <dbReference type="EMBL" id="CAD7277035.1"/>
    </source>
</evidence>
<dbReference type="EMBL" id="OA882813">
    <property type="protein sequence ID" value="CAD7277035.1"/>
    <property type="molecule type" value="Genomic_DNA"/>
</dbReference>
<feature type="region of interest" description="Disordered" evidence="1">
    <location>
        <begin position="63"/>
        <end position="165"/>
    </location>
</feature>
<accession>A0A7R9BML6</accession>
<dbReference type="Proteomes" id="UP000678499">
    <property type="component" value="Unassembled WGS sequence"/>
</dbReference>
<evidence type="ECO:0000313" key="3">
    <source>
        <dbReference type="Proteomes" id="UP000678499"/>
    </source>
</evidence>
<gene>
    <name evidence="2" type="ORF">NMOB1V02_LOCUS4777</name>
</gene>
<feature type="compositionally biased region" description="Basic and acidic residues" evidence="1">
    <location>
        <begin position="120"/>
        <end position="129"/>
    </location>
</feature>
<reference evidence="2" key="1">
    <citation type="submission" date="2020-11" db="EMBL/GenBank/DDBJ databases">
        <authorList>
            <person name="Tran Van P."/>
        </authorList>
    </citation>
    <scope>NUCLEOTIDE SEQUENCE</scope>
</reference>
<sequence length="321" mass="34720">MESPRRLTPVHTGSLGLLQPSRCACKTGGQALNDTAGLAFRRIATGTPTAALPAKRWGPPLTRQRMRSRTRSPNSCHAPCRTREMTLDPPGRLRATISGTRTSRGRSASPGATAPADPQAPDHQRHLRDPVLGSFGRLQPIGRRRPKGGDFVGSRPRGNPSVASSLGYTTQQHLHANLEADRAPGLPHCGTPGPCQNDTERLMINPETLQPYCQQDSIQSFIDDGDMELAFKFGLISSSMSGKRGGVSLHSKLEGDQCCWSFITTSLPQCGKLAMQWDFIHAHTTFTPQGGPTKQILASKQGDAAKLIQGTRYLEGQTKLK</sequence>
<dbReference type="AlphaFoldDB" id="A0A7R9BML6"/>
<name>A0A7R9BML6_9CRUS</name>
<feature type="non-terminal residue" evidence="2">
    <location>
        <position position="321"/>
    </location>
</feature>
<keyword evidence="3" id="KW-1185">Reference proteome</keyword>
<dbReference type="EMBL" id="CAJPEX010000776">
    <property type="protein sequence ID" value="CAG0917187.1"/>
    <property type="molecule type" value="Genomic_DNA"/>
</dbReference>